<sequence length="294" mass="33733">MNSDNGNMNNLENIQNINRSDGTEPSQNHIDGINSNQRKNEGNNSNGNLNNKDLQYPVFQNIEPNTSYTRTRISEEDERFFKLAKEALVHTANVTQKNVDPTLNDLFKRLQYVSSPHGNPIKSGENIKVNDNGQLMIHEFYDNFPNFNNNVFERSNGLIGENPLKNLGIAPQPNDSSNKIPENISNFPNVNNLPNNLQNPNLNDLPNFNRPMQLDFNKNEEERKYECLKCSMNFKRSSDLKRHEKQHLSIPPNICEFCGKGFARKDALKRHVGTATCKRNAEKKLYIDNLEFLK</sequence>
<name>A0ACA9YG83_9ASCO</name>
<reference evidence="1" key="1">
    <citation type="submission" date="2022-06" db="EMBL/GenBank/DDBJ databases">
        <authorList>
            <person name="Legras J.-L."/>
            <person name="Devillers H."/>
            <person name="Grondin C."/>
        </authorList>
    </citation>
    <scope>NUCLEOTIDE SEQUENCE</scope>
    <source>
        <strain evidence="1">CLIB 1444</strain>
    </source>
</reference>
<accession>A0ACA9YG83</accession>
<gene>
    <name evidence="1" type="ORF">CLIB1444_16S01178</name>
</gene>
<evidence type="ECO:0000313" key="2">
    <source>
        <dbReference type="Proteomes" id="UP001152531"/>
    </source>
</evidence>
<comment type="caution">
    <text evidence="1">The sequence shown here is derived from an EMBL/GenBank/DDBJ whole genome shotgun (WGS) entry which is preliminary data.</text>
</comment>
<protein>
    <submittedName>
        <fullName evidence="1">Uncharacterized protein</fullName>
    </submittedName>
</protein>
<proteinExistence type="predicted"/>
<evidence type="ECO:0000313" key="1">
    <source>
        <dbReference type="EMBL" id="CAH6723544.1"/>
    </source>
</evidence>
<keyword evidence="2" id="KW-1185">Reference proteome</keyword>
<dbReference type="EMBL" id="CALSDN010000016">
    <property type="protein sequence ID" value="CAH6723544.1"/>
    <property type="molecule type" value="Genomic_DNA"/>
</dbReference>
<dbReference type="Proteomes" id="UP001152531">
    <property type="component" value="Unassembled WGS sequence"/>
</dbReference>
<organism evidence="1 2">
    <name type="scientific">[Candida] jaroonii</name>
    <dbReference type="NCBI Taxonomy" id="467808"/>
    <lineage>
        <taxon>Eukaryota</taxon>
        <taxon>Fungi</taxon>
        <taxon>Dikarya</taxon>
        <taxon>Ascomycota</taxon>
        <taxon>Saccharomycotina</taxon>
        <taxon>Pichiomycetes</taxon>
        <taxon>Debaryomycetaceae</taxon>
        <taxon>Yamadazyma</taxon>
    </lineage>
</organism>